<organism evidence="2 3">
    <name type="scientific">Pedobacter lusitanus</name>
    <dbReference type="NCBI Taxonomy" id="1503925"/>
    <lineage>
        <taxon>Bacteria</taxon>
        <taxon>Pseudomonadati</taxon>
        <taxon>Bacteroidota</taxon>
        <taxon>Sphingobacteriia</taxon>
        <taxon>Sphingobacteriales</taxon>
        <taxon>Sphingobacteriaceae</taxon>
        <taxon>Pedobacter</taxon>
    </lineage>
</organism>
<name>A0A0D0GDZ3_9SPHI</name>
<feature type="transmembrane region" description="Helical" evidence="1">
    <location>
        <begin position="30"/>
        <end position="51"/>
    </location>
</feature>
<feature type="transmembrane region" description="Helical" evidence="1">
    <location>
        <begin position="7"/>
        <end position="24"/>
    </location>
</feature>
<comment type="caution">
    <text evidence="2">The sequence shown here is derived from an EMBL/GenBank/DDBJ whole genome shotgun (WGS) entry which is preliminary data.</text>
</comment>
<dbReference type="AlphaFoldDB" id="A0A0D0GDZ3"/>
<gene>
    <name evidence="2" type="ORF">TH53_19705</name>
</gene>
<evidence type="ECO:0000313" key="2">
    <source>
        <dbReference type="EMBL" id="KIO75567.1"/>
    </source>
</evidence>
<keyword evidence="1" id="KW-0472">Membrane</keyword>
<evidence type="ECO:0000256" key="1">
    <source>
        <dbReference type="SAM" id="Phobius"/>
    </source>
</evidence>
<keyword evidence="1" id="KW-1133">Transmembrane helix</keyword>
<keyword evidence="3" id="KW-1185">Reference proteome</keyword>
<dbReference type="Proteomes" id="UP000032049">
    <property type="component" value="Unassembled WGS sequence"/>
</dbReference>
<protein>
    <submittedName>
        <fullName evidence="2">Uncharacterized protein</fullName>
    </submittedName>
</protein>
<dbReference type="STRING" id="1503925.TH53_19705"/>
<keyword evidence="1" id="KW-0812">Transmembrane</keyword>
<proteinExistence type="predicted"/>
<reference evidence="2 3" key="1">
    <citation type="submission" date="2015-01" db="EMBL/GenBank/DDBJ databases">
        <title>Draft genome sequence of Pedobacter sp. NL19 isolated from sludge of an effluent treatment pond in an abandoned uranium mine.</title>
        <authorList>
            <person name="Santos T."/>
            <person name="Caetano T."/>
            <person name="Covas C."/>
            <person name="Cruz A."/>
            <person name="Mendo S."/>
        </authorList>
    </citation>
    <scope>NUCLEOTIDE SEQUENCE [LARGE SCALE GENOMIC DNA]</scope>
    <source>
        <strain evidence="2 3">NL19</strain>
    </source>
</reference>
<accession>A0A0D0GDZ3</accession>
<sequence length="73" mass="8201">MEHKSPANITATISMITAAISIIMDNIQAYVSLTAAAVAVLSGIMAIRHYYYSTKKNKRRKEAIKWEWIKSVT</sequence>
<evidence type="ECO:0000313" key="3">
    <source>
        <dbReference type="Proteomes" id="UP000032049"/>
    </source>
</evidence>
<dbReference type="EMBL" id="JXRA01000093">
    <property type="protein sequence ID" value="KIO75567.1"/>
    <property type="molecule type" value="Genomic_DNA"/>
</dbReference>